<evidence type="ECO:0000313" key="2">
    <source>
        <dbReference type="EMBL" id="RCJ32098.1"/>
    </source>
</evidence>
<dbReference type="Pfam" id="PF13395">
    <property type="entry name" value="HNH_4"/>
    <property type="match status" value="1"/>
</dbReference>
<dbReference type="Gene3D" id="1.10.30.50">
    <property type="match status" value="1"/>
</dbReference>
<protein>
    <recommendedName>
        <fullName evidence="1">HNH nuclease domain-containing protein</fullName>
    </recommendedName>
</protein>
<dbReference type="EMBL" id="LXQE01000169">
    <property type="protein sequence ID" value="RCJ32098.1"/>
    <property type="molecule type" value="Genomic_DNA"/>
</dbReference>
<proteinExistence type="predicted"/>
<organism evidence="2 3">
    <name type="scientific">Nostoc punctiforme NIES-2108</name>
    <dbReference type="NCBI Taxonomy" id="1356359"/>
    <lineage>
        <taxon>Bacteria</taxon>
        <taxon>Bacillati</taxon>
        <taxon>Cyanobacteriota</taxon>
        <taxon>Cyanophyceae</taxon>
        <taxon>Nostocales</taxon>
        <taxon>Nostocaceae</taxon>
        <taxon>Nostoc</taxon>
    </lineage>
</organism>
<evidence type="ECO:0000259" key="1">
    <source>
        <dbReference type="Pfam" id="PF13395"/>
    </source>
</evidence>
<dbReference type="Proteomes" id="UP000252085">
    <property type="component" value="Unassembled WGS sequence"/>
</dbReference>
<comment type="caution">
    <text evidence="2">The sequence shown here is derived from an EMBL/GenBank/DDBJ whole genome shotgun (WGS) entry which is preliminary data.</text>
</comment>
<dbReference type="InterPro" id="IPR003615">
    <property type="entry name" value="HNH_nuc"/>
</dbReference>
<dbReference type="AlphaFoldDB" id="A0A367R6I0"/>
<gene>
    <name evidence="2" type="ORF">A6769_29195</name>
</gene>
<feature type="domain" description="HNH nuclease" evidence="1">
    <location>
        <begin position="214"/>
        <end position="264"/>
    </location>
</feature>
<name>A0A367R6I0_NOSPU</name>
<accession>A0A367R6I0</accession>
<sequence>MSESKFLAIDPKLEDYWRSIILFGQNVACYKFALAKSLLEIAQTGKTVITLDELSEPYSRYVVEHIGRCEVQNQLTPQLYPFLEGCKQFKKGQITYEQLLEITRREGFKVVLDKFHNVKGTLPVQFYKKEKGKIIVTDELFRLLETEQFQNLAPEVEARWRLVERAWELNISRNLISVNYDPDNQLLFTFSDRRRRVDVTSCRDALNGYQKGKCFYSFADISIEPGSTNLADVDHFIPHSLNEYIRNIDGVWNLVLSSTECNRGERGKFDRLPDIKYLDRLHNRNEFLITSNHPLRETLIQQTGNTPKKRHGFLLYTYNTAQTFSGTGRNDGWKSKFEYPATF</sequence>
<evidence type="ECO:0000313" key="3">
    <source>
        <dbReference type="Proteomes" id="UP000252085"/>
    </source>
</evidence>
<reference evidence="2 3" key="1">
    <citation type="submission" date="2016-04" db="EMBL/GenBank/DDBJ databases">
        <authorList>
            <person name="Evans L.H."/>
            <person name="Alamgir A."/>
            <person name="Owens N."/>
            <person name="Weber N.D."/>
            <person name="Virtaneva K."/>
            <person name="Barbian K."/>
            <person name="Babar A."/>
            <person name="Rosenke K."/>
        </authorList>
    </citation>
    <scope>NUCLEOTIDE SEQUENCE [LARGE SCALE GENOMIC DNA]</scope>
    <source>
        <strain evidence="2">NIES-2108</strain>
    </source>
</reference>